<proteinExistence type="predicted"/>
<dbReference type="GO" id="GO:0005737">
    <property type="term" value="C:cytoplasm"/>
    <property type="evidence" value="ECO:0007669"/>
    <property type="project" value="TreeGrafter"/>
</dbReference>
<dbReference type="AlphaFoldDB" id="A0A1M5R7P5"/>
<dbReference type="RefSeq" id="WP_073184045.1">
    <property type="nucleotide sequence ID" value="NZ_FQXI01000004.1"/>
</dbReference>
<dbReference type="EMBL" id="FQXI01000004">
    <property type="protein sequence ID" value="SHH21893.1"/>
    <property type="molecule type" value="Genomic_DNA"/>
</dbReference>
<dbReference type="SUPFAM" id="SSF52833">
    <property type="entry name" value="Thioredoxin-like"/>
    <property type="match status" value="1"/>
</dbReference>
<dbReference type="InterPro" id="IPR050983">
    <property type="entry name" value="GST_Omega/HSP26"/>
</dbReference>
<dbReference type="InterPro" id="IPR004045">
    <property type="entry name" value="Glutathione_S-Trfase_N"/>
</dbReference>
<dbReference type="Proteomes" id="UP000184032">
    <property type="component" value="Unassembled WGS sequence"/>
</dbReference>
<dbReference type="STRING" id="1120995.SAMN02745245_00839"/>
<evidence type="ECO:0000313" key="2">
    <source>
        <dbReference type="EMBL" id="SHH21893.1"/>
    </source>
</evidence>
<dbReference type="InterPro" id="IPR002109">
    <property type="entry name" value="Glutaredoxin"/>
</dbReference>
<evidence type="ECO:0000259" key="1">
    <source>
        <dbReference type="PROSITE" id="PS50404"/>
    </source>
</evidence>
<accession>A0A1M5R7P5</accession>
<protein>
    <submittedName>
        <fullName evidence="2">Glutaredoxin</fullName>
    </submittedName>
</protein>
<feature type="domain" description="GST N-terminal" evidence="1">
    <location>
        <begin position="2"/>
        <end position="79"/>
    </location>
</feature>
<organism evidence="2 3">
    <name type="scientific">Anaerosphaera aminiphila DSM 21120</name>
    <dbReference type="NCBI Taxonomy" id="1120995"/>
    <lineage>
        <taxon>Bacteria</taxon>
        <taxon>Bacillati</taxon>
        <taxon>Bacillota</taxon>
        <taxon>Tissierellia</taxon>
        <taxon>Tissierellales</taxon>
        <taxon>Peptoniphilaceae</taxon>
        <taxon>Anaerosphaera</taxon>
    </lineage>
</organism>
<dbReference type="CDD" id="cd00570">
    <property type="entry name" value="GST_N_family"/>
    <property type="match status" value="1"/>
</dbReference>
<name>A0A1M5R7P5_9FIRM</name>
<reference evidence="2 3" key="1">
    <citation type="submission" date="2016-11" db="EMBL/GenBank/DDBJ databases">
        <authorList>
            <person name="Jaros S."/>
            <person name="Januszkiewicz K."/>
            <person name="Wedrychowicz H."/>
        </authorList>
    </citation>
    <scope>NUCLEOTIDE SEQUENCE [LARGE SCALE GENOMIC DNA]</scope>
    <source>
        <strain evidence="2 3">DSM 21120</strain>
    </source>
</reference>
<evidence type="ECO:0000313" key="3">
    <source>
        <dbReference type="Proteomes" id="UP000184032"/>
    </source>
</evidence>
<dbReference type="Pfam" id="PF00462">
    <property type="entry name" value="Glutaredoxin"/>
    <property type="match status" value="1"/>
</dbReference>
<dbReference type="PANTHER" id="PTHR43968:SF6">
    <property type="entry name" value="GLUTATHIONE S-TRANSFERASE OMEGA"/>
    <property type="match status" value="1"/>
</dbReference>
<keyword evidence="3" id="KW-1185">Reference proteome</keyword>
<dbReference type="PROSITE" id="PS50404">
    <property type="entry name" value="GST_NTER"/>
    <property type="match status" value="1"/>
</dbReference>
<sequence>MENLKLFVGTFCPFCVKVERFMEENNIKNVDIVNIDTDVEARNFLVEHGGKRQVPCLFAGDKPLYESNDIIEFLKKTSL</sequence>
<gene>
    <name evidence="2" type="ORF">SAMN02745245_00839</name>
</gene>
<dbReference type="InterPro" id="IPR036249">
    <property type="entry name" value="Thioredoxin-like_sf"/>
</dbReference>
<dbReference type="OrthoDB" id="9795531at2"/>
<dbReference type="PROSITE" id="PS51354">
    <property type="entry name" value="GLUTAREDOXIN_2"/>
    <property type="match status" value="1"/>
</dbReference>
<dbReference type="Gene3D" id="3.40.30.10">
    <property type="entry name" value="Glutaredoxin"/>
    <property type="match status" value="1"/>
</dbReference>
<dbReference type="PANTHER" id="PTHR43968">
    <property type="match status" value="1"/>
</dbReference>